<dbReference type="Pfam" id="PF01697">
    <property type="entry name" value="Glyco_transf_92"/>
    <property type="match status" value="1"/>
</dbReference>
<keyword evidence="6" id="KW-0472">Membrane</keyword>
<name>A0ABR7GHN3_9FIRM</name>
<dbReference type="RefSeq" id="WP_186854438.1">
    <property type="nucleotide sequence ID" value="NZ_JACOPG010000003.1"/>
</dbReference>
<reference evidence="7 8" key="1">
    <citation type="submission" date="2020-08" db="EMBL/GenBank/DDBJ databases">
        <title>Genome public.</title>
        <authorList>
            <person name="Liu C."/>
            <person name="Sun Q."/>
        </authorList>
    </citation>
    <scope>NUCLEOTIDE SEQUENCE [LARGE SCALE GENOMIC DNA]</scope>
    <source>
        <strain evidence="7 8">NSJ-9</strain>
    </source>
</reference>
<evidence type="ECO:0000256" key="5">
    <source>
        <dbReference type="ARBA" id="ARBA00022989"/>
    </source>
</evidence>
<accession>A0ABR7GHN3</accession>
<keyword evidence="8" id="KW-1185">Reference proteome</keyword>
<dbReference type="Proteomes" id="UP000643810">
    <property type="component" value="Unassembled WGS sequence"/>
</dbReference>
<dbReference type="InterPro" id="IPR029044">
    <property type="entry name" value="Nucleotide-diphossugar_trans"/>
</dbReference>
<evidence type="ECO:0000256" key="2">
    <source>
        <dbReference type="ARBA" id="ARBA00022676"/>
    </source>
</evidence>
<keyword evidence="3" id="KW-0808">Transferase</keyword>
<gene>
    <name evidence="7" type="ORF">H8R94_08785</name>
</gene>
<keyword evidence="2" id="KW-0328">Glycosyltransferase</keyword>
<keyword evidence="4" id="KW-0812">Transmembrane</keyword>
<keyword evidence="5" id="KW-1133">Transmembrane helix</keyword>
<evidence type="ECO:0000256" key="6">
    <source>
        <dbReference type="ARBA" id="ARBA00023136"/>
    </source>
</evidence>
<evidence type="ECO:0000313" key="8">
    <source>
        <dbReference type="Proteomes" id="UP000643810"/>
    </source>
</evidence>
<comment type="subcellular location">
    <subcellularLocation>
        <location evidence="1">Membrane</location>
        <topology evidence="1">Single-pass membrane protein</topology>
    </subcellularLocation>
</comment>
<evidence type="ECO:0000256" key="1">
    <source>
        <dbReference type="ARBA" id="ARBA00004167"/>
    </source>
</evidence>
<evidence type="ECO:0000256" key="3">
    <source>
        <dbReference type="ARBA" id="ARBA00022679"/>
    </source>
</evidence>
<dbReference type="EMBL" id="JACOPG010000003">
    <property type="protein sequence ID" value="MBC5686691.1"/>
    <property type="molecule type" value="Genomic_DNA"/>
</dbReference>
<organism evidence="7 8">
    <name type="scientific">Roseburia lenta</name>
    <dbReference type="NCBI Taxonomy" id="2763061"/>
    <lineage>
        <taxon>Bacteria</taxon>
        <taxon>Bacillati</taxon>
        <taxon>Bacillota</taxon>
        <taxon>Clostridia</taxon>
        <taxon>Lachnospirales</taxon>
        <taxon>Lachnospiraceae</taxon>
        <taxon>Roseburia</taxon>
    </lineage>
</organism>
<protein>
    <submittedName>
        <fullName evidence="7">Glycosyltransferase family 92 protein</fullName>
    </submittedName>
</protein>
<dbReference type="InterPro" id="IPR008166">
    <property type="entry name" value="Glyco_transf_92"/>
</dbReference>
<sequence>MQKEMKQTRYLMLDQPANGKQGRWMHLAYKGMAMLYQWAWRISPKKRDMAERQYKVSIGAIFKNEALYLKEWIEFHRIVGVEHFYLYNNNSDDNYREVLEPYIKRNIVTLVDWPKNQAQIEAYKDCIHKYAKETRWMGFVDIDEFVVPRKTDNIYDFLQAFENKYGAVKLYWRMYGTSGHMARDVKGLVTEDFTVCWSKYYDVGKCFYNTAFGFDEKSPKNDYLHHNLWTNNGRRNLPPVNIFGKVCFGDVNVIPTAEFPIQINHYFTKSYQEYAWKRAKGDVYFKVNPHDEEYFYNHEKWCEATDYAAYRYLIKLKHAMAQGQQPVSAEDEQEI</sequence>
<evidence type="ECO:0000313" key="7">
    <source>
        <dbReference type="EMBL" id="MBC5686691.1"/>
    </source>
</evidence>
<proteinExistence type="predicted"/>
<comment type="caution">
    <text evidence="7">The sequence shown here is derived from an EMBL/GenBank/DDBJ whole genome shotgun (WGS) entry which is preliminary data.</text>
</comment>
<dbReference type="PANTHER" id="PTHR21461:SF69">
    <property type="entry name" value="GLYCOSYLTRANSFERASE FAMILY 92 PROTEIN"/>
    <property type="match status" value="1"/>
</dbReference>
<evidence type="ECO:0000256" key="4">
    <source>
        <dbReference type="ARBA" id="ARBA00022692"/>
    </source>
</evidence>
<dbReference type="Gene3D" id="3.90.550.10">
    <property type="entry name" value="Spore Coat Polysaccharide Biosynthesis Protein SpsA, Chain A"/>
    <property type="match status" value="1"/>
</dbReference>
<dbReference type="SUPFAM" id="SSF53448">
    <property type="entry name" value="Nucleotide-diphospho-sugar transferases"/>
    <property type="match status" value="1"/>
</dbReference>
<dbReference type="PANTHER" id="PTHR21461">
    <property type="entry name" value="GLYCOSYLTRANSFERASE FAMILY 92 PROTEIN"/>
    <property type="match status" value="1"/>
</dbReference>